<evidence type="ECO:0000256" key="3">
    <source>
        <dbReference type="ARBA" id="ARBA00005995"/>
    </source>
</evidence>
<evidence type="ECO:0000256" key="6">
    <source>
        <dbReference type="ARBA" id="ARBA00022827"/>
    </source>
</evidence>
<dbReference type="FunFam" id="3.50.50.60:FF:000448">
    <property type="entry name" value="Putative polyamine oxidase 5 isoform A"/>
    <property type="match status" value="1"/>
</dbReference>
<evidence type="ECO:0000256" key="2">
    <source>
        <dbReference type="ARBA" id="ARBA00004496"/>
    </source>
</evidence>
<dbReference type="PANTHER" id="PTHR10742">
    <property type="entry name" value="FLAVIN MONOAMINE OXIDASE"/>
    <property type="match status" value="1"/>
</dbReference>
<keyword evidence="6" id="KW-0274">FAD</keyword>
<dbReference type="GO" id="GO:0046592">
    <property type="term" value="F:polyamine oxidase activity"/>
    <property type="evidence" value="ECO:0007669"/>
    <property type="project" value="TreeGrafter"/>
</dbReference>
<feature type="domain" description="Amine oxidase" evidence="8">
    <location>
        <begin position="15"/>
        <end position="542"/>
    </location>
</feature>
<sequence length="550" mass="60607">MVSRKPRVVIIGAGMAGLSAANKLFKSTNSKQLFELCVVEGGTRIGGRINSSEFCGDRIELGATWIHGIQGSPVYKIAQESALLHSHQPWERMDGFFSHKHITVAEGGYELNPSFVRPISTLFKNLLKFIQGEPVDEDGLSSELLKRCWSNCGPGNLSVGSFLREGLEAYWGFVKDQKPVDGVGNWSRKSLEEAVFAMRERAYKAYSAVDDLGTLDYNAESAYEIFPGEEITIAGGYSRVIDSLASVLPVGTIQLGPIVEKIEWQPGGCSQESRKGNGDGSMPVKLHFRDGSSLSADHVIVTVSLGVLKRGIRQDCNMFIPPLPSPKIQAISRLGYGLVDKVFLQLSSHYQETNDFEFPFLQMVFHPPDSELRDPRIPRWMRGGSSLYPIYCNSRVILSWFTGQEALEVESLSDEEIINGFSMTVSNLLSSKLHSQVNSTCQKSQDGSEDSGEGKQVKFDNVLRSRWGSDPLFLGSYSYVAVGSSGDDIDALAEPLPQNSSNLDSPRSQLQVLFAGEATHRTHYSTTHGAYLSGIREANRLLKHYNCDVV</sequence>
<keyword evidence="7" id="KW-0560">Oxidoreductase</keyword>
<dbReference type="InterPro" id="IPR036188">
    <property type="entry name" value="FAD/NAD-bd_sf"/>
</dbReference>
<keyword evidence="5" id="KW-0285">Flavoprotein</keyword>
<evidence type="ECO:0000256" key="4">
    <source>
        <dbReference type="ARBA" id="ARBA00022490"/>
    </source>
</evidence>
<comment type="subcellular location">
    <subcellularLocation>
        <location evidence="2">Cytoplasm</location>
    </subcellularLocation>
</comment>
<dbReference type="EMBL" id="JACGWK010000008">
    <property type="protein sequence ID" value="KAL0338955.1"/>
    <property type="molecule type" value="Genomic_DNA"/>
</dbReference>
<dbReference type="Pfam" id="PF01593">
    <property type="entry name" value="Amino_oxidase"/>
    <property type="match status" value="1"/>
</dbReference>
<protein>
    <submittedName>
        <fullName evidence="9">Polyamine oxidase 5</fullName>
    </submittedName>
</protein>
<dbReference type="AlphaFoldDB" id="A0AAW2N5A9"/>
<dbReference type="Gene3D" id="3.90.660.10">
    <property type="match status" value="1"/>
</dbReference>
<gene>
    <name evidence="9" type="ORF">Sangu_1417600</name>
</gene>
<name>A0AAW2N5A9_9LAMI</name>
<evidence type="ECO:0000256" key="1">
    <source>
        <dbReference type="ARBA" id="ARBA00001974"/>
    </source>
</evidence>
<evidence type="ECO:0000259" key="8">
    <source>
        <dbReference type="Pfam" id="PF01593"/>
    </source>
</evidence>
<evidence type="ECO:0000313" key="9">
    <source>
        <dbReference type="EMBL" id="KAL0338955.1"/>
    </source>
</evidence>
<dbReference type="PANTHER" id="PTHR10742:SF405">
    <property type="entry name" value="PEROXISOMAL N(1)-ACETYL-SPERMINE_SPERMIDINE OXIDASE"/>
    <property type="match status" value="1"/>
</dbReference>
<organism evidence="9">
    <name type="scientific">Sesamum angustifolium</name>
    <dbReference type="NCBI Taxonomy" id="2727405"/>
    <lineage>
        <taxon>Eukaryota</taxon>
        <taxon>Viridiplantae</taxon>
        <taxon>Streptophyta</taxon>
        <taxon>Embryophyta</taxon>
        <taxon>Tracheophyta</taxon>
        <taxon>Spermatophyta</taxon>
        <taxon>Magnoliopsida</taxon>
        <taxon>eudicotyledons</taxon>
        <taxon>Gunneridae</taxon>
        <taxon>Pentapetalae</taxon>
        <taxon>asterids</taxon>
        <taxon>lamiids</taxon>
        <taxon>Lamiales</taxon>
        <taxon>Pedaliaceae</taxon>
        <taxon>Sesamum</taxon>
    </lineage>
</organism>
<evidence type="ECO:0000256" key="5">
    <source>
        <dbReference type="ARBA" id="ARBA00022630"/>
    </source>
</evidence>
<evidence type="ECO:0000256" key="7">
    <source>
        <dbReference type="ARBA" id="ARBA00023002"/>
    </source>
</evidence>
<dbReference type="InterPro" id="IPR002937">
    <property type="entry name" value="Amino_oxidase"/>
</dbReference>
<reference evidence="9" key="2">
    <citation type="journal article" date="2024" name="Plant">
        <title>Genomic evolution and insights into agronomic trait innovations of Sesamum species.</title>
        <authorList>
            <person name="Miao H."/>
            <person name="Wang L."/>
            <person name="Qu L."/>
            <person name="Liu H."/>
            <person name="Sun Y."/>
            <person name="Le M."/>
            <person name="Wang Q."/>
            <person name="Wei S."/>
            <person name="Zheng Y."/>
            <person name="Lin W."/>
            <person name="Duan Y."/>
            <person name="Cao H."/>
            <person name="Xiong S."/>
            <person name="Wang X."/>
            <person name="Wei L."/>
            <person name="Li C."/>
            <person name="Ma Q."/>
            <person name="Ju M."/>
            <person name="Zhao R."/>
            <person name="Li G."/>
            <person name="Mu C."/>
            <person name="Tian Q."/>
            <person name="Mei H."/>
            <person name="Zhang T."/>
            <person name="Gao T."/>
            <person name="Zhang H."/>
        </authorList>
    </citation>
    <scope>NUCLEOTIDE SEQUENCE</scope>
    <source>
        <strain evidence="9">G01</strain>
    </source>
</reference>
<dbReference type="SUPFAM" id="SSF51905">
    <property type="entry name" value="FAD/NAD(P)-binding domain"/>
    <property type="match status" value="1"/>
</dbReference>
<comment type="caution">
    <text evidence="9">The sequence shown here is derived from an EMBL/GenBank/DDBJ whole genome shotgun (WGS) entry which is preliminary data.</text>
</comment>
<accession>A0AAW2N5A9</accession>
<comment type="cofactor">
    <cofactor evidence="1">
        <name>FAD</name>
        <dbReference type="ChEBI" id="CHEBI:57692"/>
    </cofactor>
</comment>
<dbReference type="InterPro" id="IPR050281">
    <property type="entry name" value="Flavin_monoamine_oxidase"/>
</dbReference>
<keyword evidence="4" id="KW-0963">Cytoplasm</keyword>
<dbReference type="SUPFAM" id="SSF54373">
    <property type="entry name" value="FAD-linked reductases, C-terminal domain"/>
    <property type="match status" value="1"/>
</dbReference>
<reference evidence="9" key="1">
    <citation type="submission" date="2020-06" db="EMBL/GenBank/DDBJ databases">
        <authorList>
            <person name="Li T."/>
            <person name="Hu X."/>
            <person name="Zhang T."/>
            <person name="Song X."/>
            <person name="Zhang H."/>
            <person name="Dai N."/>
            <person name="Sheng W."/>
            <person name="Hou X."/>
            <person name="Wei L."/>
        </authorList>
    </citation>
    <scope>NUCLEOTIDE SEQUENCE</scope>
    <source>
        <strain evidence="9">G01</strain>
        <tissue evidence="9">Leaf</tissue>
    </source>
</reference>
<dbReference type="GO" id="GO:0005737">
    <property type="term" value="C:cytoplasm"/>
    <property type="evidence" value="ECO:0007669"/>
    <property type="project" value="UniProtKB-SubCell"/>
</dbReference>
<proteinExistence type="inferred from homology"/>
<dbReference type="Gene3D" id="3.50.50.60">
    <property type="entry name" value="FAD/NAD(P)-binding domain"/>
    <property type="match status" value="2"/>
</dbReference>
<comment type="similarity">
    <text evidence="3">Belongs to the flavin monoamine oxidase family.</text>
</comment>